<keyword evidence="2" id="KW-1185">Reference proteome</keyword>
<dbReference type="EMBL" id="QLST01000003">
    <property type="protein sequence ID" value="RBA29288.1"/>
    <property type="molecule type" value="Genomic_DNA"/>
</dbReference>
<dbReference type="AlphaFoldDB" id="A0A365P425"/>
<accession>A0A365P425</accession>
<gene>
    <name evidence="1" type="ORF">DPN68_03805</name>
</gene>
<evidence type="ECO:0000313" key="1">
    <source>
        <dbReference type="EMBL" id="RBA29288.1"/>
    </source>
</evidence>
<dbReference type="RefSeq" id="WP_113988292.1">
    <property type="nucleotide sequence ID" value="NZ_QLST01000003.1"/>
</dbReference>
<sequence length="140" mass="16355">MKYAIYLFLIIFFSSCERKEIVKNSPEDIETAENFVKDLYEKVSNGDTTSVFLKLDNSINNREFKDLFNANLKKSGLLNKLDINRVETERVIINKANETIIYKIELTVYYQNLVNIETLGLIKQDSESAKIFSYYFKPVN</sequence>
<dbReference type="Proteomes" id="UP000253319">
    <property type="component" value="Unassembled WGS sequence"/>
</dbReference>
<evidence type="ECO:0000313" key="2">
    <source>
        <dbReference type="Proteomes" id="UP000253319"/>
    </source>
</evidence>
<proteinExistence type="predicted"/>
<dbReference type="PROSITE" id="PS51257">
    <property type="entry name" value="PROKAR_LIPOPROTEIN"/>
    <property type="match status" value="1"/>
</dbReference>
<protein>
    <recommendedName>
        <fullName evidence="3">DUF3887 domain-containing protein</fullName>
    </recommendedName>
</protein>
<comment type="caution">
    <text evidence="1">The sequence shown here is derived from an EMBL/GenBank/DDBJ whole genome shotgun (WGS) entry which is preliminary data.</text>
</comment>
<evidence type="ECO:0008006" key="3">
    <source>
        <dbReference type="Google" id="ProtNLM"/>
    </source>
</evidence>
<organism evidence="1 2">
    <name type="scientific">Flavobacterium tibetense</name>
    <dbReference type="NCBI Taxonomy" id="2233533"/>
    <lineage>
        <taxon>Bacteria</taxon>
        <taxon>Pseudomonadati</taxon>
        <taxon>Bacteroidota</taxon>
        <taxon>Flavobacteriia</taxon>
        <taxon>Flavobacteriales</taxon>
        <taxon>Flavobacteriaceae</taxon>
        <taxon>Flavobacterium</taxon>
    </lineage>
</organism>
<name>A0A365P425_9FLAO</name>
<reference evidence="1 2" key="1">
    <citation type="submission" date="2018-06" db="EMBL/GenBank/DDBJ databases">
        <title>Flavobacterium tibetense sp. nov., isolated from a wetland YonghuCo on Tibetan Plateau.</title>
        <authorList>
            <person name="Xing P."/>
            <person name="Phurbu D."/>
            <person name="Lu H."/>
        </authorList>
    </citation>
    <scope>NUCLEOTIDE SEQUENCE [LARGE SCALE GENOMIC DNA]</scope>
    <source>
        <strain evidence="1 2">YH5</strain>
    </source>
</reference>